<reference evidence="1" key="1">
    <citation type="submission" date="2014-09" db="EMBL/GenBank/DDBJ databases">
        <authorList>
            <person name="Magalhaes I.L.F."/>
            <person name="Oliveira U."/>
            <person name="Santos F.R."/>
            <person name="Vidigal T.H.D.A."/>
            <person name="Brescovit A.D."/>
            <person name="Santos A.J."/>
        </authorList>
    </citation>
    <scope>NUCLEOTIDE SEQUENCE</scope>
    <source>
        <tissue evidence="1">Shoot tissue taken approximately 20 cm above the soil surface</tissue>
    </source>
</reference>
<accession>A0A0A8ZMH3</accession>
<protein>
    <submittedName>
        <fullName evidence="1">Uncharacterized protein</fullName>
    </submittedName>
</protein>
<organism evidence="1">
    <name type="scientific">Arundo donax</name>
    <name type="common">Giant reed</name>
    <name type="synonym">Donax arundinaceus</name>
    <dbReference type="NCBI Taxonomy" id="35708"/>
    <lineage>
        <taxon>Eukaryota</taxon>
        <taxon>Viridiplantae</taxon>
        <taxon>Streptophyta</taxon>
        <taxon>Embryophyta</taxon>
        <taxon>Tracheophyta</taxon>
        <taxon>Spermatophyta</taxon>
        <taxon>Magnoliopsida</taxon>
        <taxon>Liliopsida</taxon>
        <taxon>Poales</taxon>
        <taxon>Poaceae</taxon>
        <taxon>PACMAD clade</taxon>
        <taxon>Arundinoideae</taxon>
        <taxon>Arundineae</taxon>
        <taxon>Arundo</taxon>
    </lineage>
</organism>
<evidence type="ECO:0000313" key="1">
    <source>
        <dbReference type="EMBL" id="JAD38903.1"/>
    </source>
</evidence>
<sequence>MGSIPVIFISFVSIFRLPNFSTCKKRH</sequence>
<reference evidence="1" key="2">
    <citation type="journal article" date="2015" name="Data Brief">
        <title>Shoot transcriptome of the giant reed, Arundo donax.</title>
        <authorList>
            <person name="Barrero R.A."/>
            <person name="Guerrero F.D."/>
            <person name="Moolhuijzen P."/>
            <person name="Goolsby J.A."/>
            <person name="Tidwell J."/>
            <person name="Bellgard S.E."/>
            <person name="Bellgard M.I."/>
        </authorList>
    </citation>
    <scope>NUCLEOTIDE SEQUENCE</scope>
    <source>
        <tissue evidence="1">Shoot tissue taken approximately 20 cm above the soil surface</tissue>
    </source>
</reference>
<dbReference type="EMBL" id="GBRH01258992">
    <property type="protein sequence ID" value="JAD38903.1"/>
    <property type="molecule type" value="Transcribed_RNA"/>
</dbReference>
<proteinExistence type="predicted"/>
<dbReference type="AlphaFoldDB" id="A0A0A8ZMH3"/>
<name>A0A0A8ZMH3_ARUDO</name>